<name>A0A9W8LQX8_9FUNG</name>
<dbReference type="GO" id="GO:0019901">
    <property type="term" value="F:protein kinase binding"/>
    <property type="evidence" value="ECO:0007669"/>
    <property type="project" value="InterPro"/>
</dbReference>
<reference evidence="1" key="1">
    <citation type="submission" date="2022-07" db="EMBL/GenBank/DDBJ databases">
        <title>Phylogenomic reconstructions and comparative analyses of Kickxellomycotina fungi.</title>
        <authorList>
            <person name="Reynolds N.K."/>
            <person name="Stajich J.E."/>
            <person name="Barry K."/>
            <person name="Grigoriev I.V."/>
            <person name="Crous P."/>
            <person name="Smith M.E."/>
        </authorList>
    </citation>
    <scope>NUCLEOTIDE SEQUENCE</scope>
    <source>
        <strain evidence="1">NRRL 1565</strain>
    </source>
</reference>
<dbReference type="Proteomes" id="UP001140094">
    <property type="component" value="Unassembled WGS sequence"/>
</dbReference>
<dbReference type="SUPFAM" id="SSF47954">
    <property type="entry name" value="Cyclin-like"/>
    <property type="match status" value="1"/>
</dbReference>
<dbReference type="GO" id="GO:0005634">
    <property type="term" value="C:nucleus"/>
    <property type="evidence" value="ECO:0007669"/>
    <property type="project" value="TreeGrafter"/>
</dbReference>
<dbReference type="InterPro" id="IPR036915">
    <property type="entry name" value="Cyclin-like_sf"/>
</dbReference>
<evidence type="ECO:0008006" key="3">
    <source>
        <dbReference type="Google" id="ProtNLM"/>
    </source>
</evidence>
<dbReference type="GO" id="GO:0000307">
    <property type="term" value="C:cyclin-dependent protein kinase holoenzyme complex"/>
    <property type="evidence" value="ECO:0007669"/>
    <property type="project" value="TreeGrafter"/>
</dbReference>
<dbReference type="Pfam" id="PF08613">
    <property type="entry name" value="Cyclin"/>
    <property type="match status" value="1"/>
</dbReference>
<dbReference type="OrthoDB" id="244495at2759"/>
<comment type="caution">
    <text evidence="1">The sequence shown here is derived from an EMBL/GenBank/DDBJ whole genome shotgun (WGS) entry which is preliminary data.</text>
</comment>
<dbReference type="EMBL" id="JANBUO010003069">
    <property type="protein sequence ID" value="KAJ2792983.1"/>
    <property type="molecule type" value="Genomic_DNA"/>
</dbReference>
<dbReference type="Gene3D" id="1.10.472.10">
    <property type="entry name" value="Cyclin-like"/>
    <property type="match status" value="1"/>
</dbReference>
<dbReference type="CDD" id="cd20557">
    <property type="entry name" value="CYCLIN_ScPCL1-like"/>
    <property type="match status" value="1"/>
</dbReference>
<organism evidence="1 2">
    <name type="scientific">Coemansia guatemalensis</name>
    <dbReference type="NCBI Taxonomy" id="2761395"/>
    <lineage>
        <taxon>Eukaryota</taxon>
        <taxon>Fungi</taxon>
        <taxon>Fungi incertae sedis</taxon>
        <taxon>Zoopagomycota</taxon>
        <taxon>Kickxellomycotina</taxon>
        <taxon>Kickxellomycetes</taxon>
        <taxon>Kickxellales</taxon>
        <taxon>Kickxellaceae</taxon>
        <taxon>Coemansia</taxon>
    </lineage>
</organism>
<dbReference type="PANTHER" id="PTHR15615:SF27">
    <property type="entry name" value="PHO85 CYCLIN CLG1"/>
    <property type="match status" value="1"/>
</dbReference>
<evidence type="ECO:0000313" key="1">
    <source>
        <dbReference type="EMBL" id="KAJ2792983.1"/>
    </source>
</evidence>
<protein>
    <recommendedName>
        <fullName evidence="3">Cyclin N-terminal domain-containing protein</fullName>
    </recommendedName>
</protein>
<proteinExistence type="predicted"/>
<gene>
    <name evidence="1" type="ORF">H4R20_006688</name>
</gene>
<dbReference type="AlphaFoldDB" id="A0A9W8LQX8"/>
<dbReference type="GO" id="GO:0016538">
    <property type="term" value="F:cyclin-dependent protein serine/threonine kinase regulator activity"/>
    <property type="evidence" value="ECO:0007669"/>
    <property type="project" value="TreeGrafter"/>
</dbReference>
<dbReference type="InterPro" id="IPR013922">
    <property type="entry name" value="Cyclin_PHO80-like"/>
</dbReference>
<sequence>MDALNSEQLAFVATRAFAKLWMPRHAREGLQPFQKFCTELLRSTQIAVPIVMLALLYVQQFKQRFPGLYGGNGSEYRVFVVALMLASKILEDNTFTMQTWSEVSHLPVEELIIMQREFLTALDHRLHVTGAEYNAWISKLQTIVLANSCTANAVAPSTPQMLSAFSPVDMRVPNDADLQMVPSPTVPFAREPLMAGLIPSPPAKRARYSAQSCQQTRLVPEQISMPVYSGPLPQMYTPPSGSTDFSRGEFTFKVPVSSTYAPHNSGMVAYPQSTQAFGAAQNYLPSLMGLASGAILPAANPMSAAYGTTNHACEPPVSAATIQQQHQHFGIQPLMSGPGYTRIMNMNPSQQAQQQPLFSTAAAAAASALASQYPALYYGAPGLCPTAGGAMPIYNYGA</sequence>
<accession>A0A9W8LQX8</accession>
<evidence type="ECO:0000313" key="2">
    <source>
        <dbReference type="Proteomes" id="UP001140094"/>
    </source>
</evidence>
<keyword evidence="2" id="KW-1185">Reference proteome</keyword>
<dbReference type="PANTHER" id="PTHR15615">
    <property type="match status" value="1"/>
</dbReference>